<dbReference type="EMBL" id="VYYT01000222">
    <property type="protein sequence ID" value="KAK2755159.1"/>
    <property type="molecule type" value="Genomic_DNA"/>
</dbReference>
<name>A0AAD9YAC6_COLKA</name>
<sequence length="88" mass="9470">MCSSVGDSWDSLSVERRAARGPRQSRSATPRRQRDWDAVGSMWTALVEADSDRPVCGGEHCKGHALIRIVTHSSSALLSAQYGVAAAE</sequence>
<evidence type="ECO:0000313" key="2">
    <source>
        <dbReference type="EMBL" id="KAK2755159.1"/>
    </source>
</evidence>
<evidence type="ECO:0000256" key="1">
    <source>
        <dbReference type="SAM" id="MobiDB-lite"/>
    </source>
</evidence>
<proteinExistence type="predicted"/>
<feature type="region of interest" description="Disordered" evidence="1">
    <location>
        <begin position="1"/>
        <end position="34"/>
    </location>
</feature>
<comment type="caution">
    <text evidence="2">The sequence shown here is derived from an EMBL/GenBank/DDBJ whole genome shotgun (WGS) entry which is preliminary data.</text>
</comment>
<protein>
    <submittedName>
        <fullName evidence="2">Uncharacterized protein</fullName>
    </submittedName>
</protein>
<dbReference type="AlphaFoldDB" id="A0AAD9YAC6"/>
<gene>
    <name evidence="2" type="ORF">CKAH01_01051</name>
</gene>
<evidence type="ECO:0000313" key="3">
    <source>
        <dbReference type="Proteomes" id="UP001281614"/>
    </source>
</evidence>
<dbReference type="Proteomes" id="UP001281614">
    <property type="component" value="Unassembled WGS sequence"/>
</dbReference>
<organism evidence="2 3">
    <name type="scientific">Colletotrichum kahawae</name>
    <name type="common">Coffee berry disease fungus</name>
    <dbReference type="NCBI Taxonomy" id="34407"/>
    <lineage>
        <taxon>Eukaryota</taxon>
        <taxon>Fungi</taxon>
        <taxon>Dikarya</taxon>
        <taxon>Ascomycota</taxon>
        <taxon>Pezizomycotina</taxon>
        <taxon>Sordariomycetes</taxon>
        <taxon>Hypocreomycetidae</taxon>
        <taxon>Glomerellales</taxon>
        <taxon>Glomerellaceae</taxon>
        <taxon>Colletotrichum</taxon>
        <taxon>Colletotrichum gloeosporioides species complex</taxon>
    </lineage>
</organism>
<accession>A0AAD9YAC6</accession>
<reference evidence="2" key="1">
    <citation type="submission" date="2023-02" db="EMBL/GenBank/DDBJ databases">
        <title>Colletotrichum kahawae CIFC_Que2 genome sequencing and assembly.</title>
        <authorList>
            <person name="Baroncelli R."/>
        </authorList>
    </citation>
    <scope>NUCLEOTIDE SEQUENCE</scope>
    <source>
        <strain evidence="2">CIFC_Que2</strain>
    </source>
</reference>
<keyword evidence="3" id="KW-1185">Reference proteome</keyword>